<dbReference type="AlphaFoldDB" id="D3BGD4"/>
<protein>
    <submittedName>
        <fullName evidence="1">Uncharacterized protein</fullName>
    </submittedName>
</protein>
<organism evidence="1 2">
    <name type="scientific">Heterostelium pallidum (strain ATCC 26659 / Pp 5 / PN500)</name>
    <name type="common">Cellular slime mold</name>
    <name type="synonym">Polysphondylium pallidum</name>
    <dbReference type="NCBI Taxonomy" id="670386"/>
    <lineage>
        <taxon>Eukaryota</taxon>
        <taxon>Amoebozoa</taxon>
        <taxon>Evosea</taxon>
        <taxon>Eumycetozoa</taxon>
        <taxon>Dictyostelia</taxon>
        <taxon>Acytosteliales</taxon>
        <taxon>Acytosteliaceae</taxon>
        <taxon>Heterostelium</taxon>
    </lineage>
</organism>
<sequence length="65" mass="7579">MLIVTYLRLKKNDNLTGNDAKGLEKFKQLNLVESKDGKECYGVYIDHIKEVQEMVAKYLKDNPKF</sequence>
<dbReference type="RefSeq" id="XP_020431655.1">
    <property type="nucleotide sequence ID" value="XM_020578420.1"/>
</dbReference>
<name>D3BGD4_HETP5</name>
<gene>
    <name evidence="1" type="ORF">PPL_07585</name>
</gene>
<dbReference type="InParanoid" id="D3BGD4"/>
<keyword evidence="2" id="KW-1185">Reference proteome</keyword>
<evidence type="ECO:0000313" key="1">
    <source>
        <dbReference type="EMBL" id="EFA79534.1"/>
    </source>
</evidence>
<accession>D3BGD4</accession>
<evidence type="ECO:0000313" key="2">
    <source>
        <dbReference type="Proteomes" id="UP000001396"/>
    </source>
</evidence>
<reference evidence="1 2" key="1">
    <citation type="journal article" date="2011" name="Genome Res.">
        <title>Phylogeny-wide analysis of social amoeba genomes highlights ancient origins for complex intercellular communication.</title>
        <authorList>
            <person name="Heidel A.J."/>
            <person name="Lawal H.M."/>
            <person name="Felder M."/>
            <person name="Schilde C."/>
            <person name="Helps N.R."/>
            <person name="Tunggal B."/>
            <person name="Rivero F."/>
            <person name="John U."/>
            <person name="Schleicher M."/>
            <person name="Eichinger L."/>
            <person name="Platzer M."/>
            <person name="Noegel A.A."/>
            <person name="Schaap P."/>
            <person name="Gloeckner G."/>
        </authorList>
    </citation>
    <scope>NUCLEOTIDE SEQUENCE [LARGE SCALE GENOMIC DNA]</scope>
    <source>
        <strain evidence="2">ATCC 26659 / Pp 5 / PN500</strain>
    </source>
</reference>
<dbReference type="Proteomes" id="UP000001396">
    <property type="component" value="Unassembled WGS sequence"/>
</dbReference>
<proteinExistence type="predicted"/>
<dbReference type="GeneID" id="31363066"/>
<comment type="caution">
    <text evidence="1">The sequence shown here is derived from an EMBL/GenBank/DDBJ whole genome shotgun (WGS) entry which is preliminary data.</text>
</comment>
<dbReference type="EMBL" id="ADBJ01000034">
    <property type="protein sequence ID" value="EFA79534.1"/>
    <property type="molecule type" value="Genomic_DNA"/>
</dbReference>